<proteinExistence type="predicted"/>
<name>A0A4R9M2D2_9LEPT</name>
<dbReference type="RefSeq" id="WP_135758479.1">
    <property type="nucleotide sequence ID" value="NZ_RQHW01000002.1"/>
</dbReference>
<gene>
    <name evidence="2" type="ORF">EHS15_00015</name>
</gene>
<reference evidence="2" key="1">
    <citation type="journal article" date="2019" name="PLoS Negl. Trop. Dis.">
        <title>Revisiting the worldwide diversity of Leptospira species in the environment.</title>
        <authorList>
            <person name="Vincent A.T."/>
            <person name="Schiettekatte O."/>
            <person name="Bourhy P."/>
            <person name="Veyrier F.J."/>
            <person name="Picardeau M."/>
        </authorList>
    </citation>
    <scope>NUCLEOTIDE SEQUENCE [LARGE SCALE GENOMIC DNA]</scope>
    <source>
        <strain evidence="2">201300427</strain>
    </source>
</reference>
<dbReference type="AlphaFoldDB" id="A0A4R9M2D2"/>
<evidence type="ECO:0000313" key="2">
    <source>
        <dbReference type="EMBL" id="TGN20944.1"/>
    </source>
</evidence>
<organism evidence="2 3">
    <name type="scientific">Leptospira idonii</name>
    <dbReference type="NCBI Taxonomy" id="1193500"/>
    <lineage>
        <taxon>Bacteria</taxon>
        <taxon>Pseudomonadati</taxon>
        <taxon>Spirochaetota</taxon>
        <taxon>Spirochaetia</taxon>
        <taxon>Leptospirales</taxon>
        <taxon>Leptospiraceae</taxon>
        <taxon>Leptospira</taxon>
    </lineage>
</organism>
<sequence length="184" mass="21376">MITFFLATFGFVLPLFAEPLNQETLDRMITSLSLSRHPGDIDLKVLVTSIDPQPVPYLKEIIENRPVRVYVKVNAVNALAKFELTESKSYLETHLSDPNQHRLVRQSVIQSYIQKYYDKDPNAAVFKLRTSIKEKEFLDFAEKSIDFSKSQSFQNRKSKNEFKQFESTETQKQKRVLPKKPVSD</sequence>
<dbReference type="OrthoDB" id="345846at2"/>
<comment type="caution">
    <text evidence="2">The sequence shown here is derived from an EMBL/GenBank/DDBJ whole genome shotgun (WGS) entry which is preliminary data.</text>
</comment>
<dbReference type="EMBL" id="RQHW01000002">
    <property type="protein sequence ID" value="TGN20944.1"/>
    <property type="molecule type" value="Genomic_DNA"/>
</dbReference>
<evidence type="ECO:0000313" key="3">
    <source>
        <dbReference type="Proteomes" id="UP000298058"/>
    </source>
</evidence>
<protein>
    <submittedName>
        <fullName evidence="2">HEAT repeat domain-containing protein</fullName>
    </submittedName>
</protein>
<evidence type="ECO:0000256" key="1">
    <source>
        <dbReference type="SAM" id="MobiDB-lite"/>
    </source>
</evidence>
<feature type="compositionally biased region" description="Basic and acidic residues" evidence="1">
    <location>
        <begin position="158"/>
        <end position="172"/>
    </location>
</feature>
<dbReference type="Proteomes" id="UP000298058">
    <property type="component" value="Unassembled WGS sequence"/>
</dbReference>
<feature type="region of interest" description="Disordered" evidence="1">
    <location>
        <begin position="152"/>
        <end position="184"/>
    </location>
</feature>
<accession>A0A4R9M2D2</accession>
<keyword evidence="3" id="KW-1185">Reference proteome</keyword>